<dbReference type="CDD" id="cd11614">
    <property type="entry name" value="SAF_CpaB_FlgA_like"/>
    <property type="match status" value="1"/>
</dbReference>
<reference evidence="5" key="1">
    <citation type="journal article" date="2019" name="Int. J. Syst. Evol. Microbiol.">
        <title>The Global Catalogue of Microorganisms (GCM) 10K type strain sequencing project: providing services to taxonomists for standard genome sequencing and annotation.</title>
        <authorList>
            <consortium name="The Broad Institute Genomics Platform"/>
            <consortium name="The Broad Institute Genome Sequencing Center for Infectious Disease"/>
            <person name="Wu L."/>
            <person name="Ma J."/>
        </authorList>
    </citation>
    <scope>NUCLEOTIDE SEQUENCE [LARGE SCALE GENOMIC DNA]</scope>
    <source>
        <strain evidence="5">CCUG 58412</strain>
    </source>
</reference>
<organism evidence="4 5">
    <name type="scientific">Methylophilus luteus</name>
    <dbReference type="NCBI Taxonomy" id="640108"/>
    <lineage>
        <taxon>Bacteria</taxon>
        <taxon>Pseudomonadati</taxon>
        <taxon>Pseudomonadota</taxon>
        <taxon>Betaproteobacteria</taxon>
        <taxon>Nitrosomonadales</taxon>
        <taxon>Methylophilaceae</taxon>
        <taxon>Methylophilus</taxon>
    </lineage>
</organism>
<dbReference type="Gene3D" id="2.30.30.760">
    <property type="match status" value="1"/>
</dbReference>
<feature type="domain" description="FlgA N-terminal" evidence="3">
    <location>
        <begin position="54"/>
        <end position="129"/>
    </location>
</feature>
<proteinExistence type="predicted"/>
<keyword evidence="4" id="KW-0282">Flagellum</keyword>
<gene>
    <name evidence="4" type="primary">flgA</name>
    <name evidence="4" type="ORF">ACFQ1Z_02275</name>
</gene>
<dbReference type="PANTHER" id="PTHR36307:SF1">
    <property type="entry name" value="FLAGELLA BASAL BODY P-RING FORMATION PROTEIN FLGA"/>
    <property type="match status" value="1"/>
</dbReference>
<keyword evidence="1" id="KW-0732">Signal</keyword>
<protein>
    <submittedName>
        <fullName evidence="4">Flagellar basal body P-ring formation chaperone FlgA</fullName>
    </submittedName>
</protein>
<accession>A0ABW3F1R4</accession>
<evidence type="ECO:0000313" key="5">
    <source>
        <dbReference type="Proteomes" id="UP001597128"/>
    </source>
</evidence>
<dbReference type="Pfam" id="PF17656">
    <property type="entry name" value="ChapFlgA_N"/>
    <property type="match status" value="1"/>
</dbReference>
<dbReference type="EMBL" id="JBHTKB010000001">
    <property type="protein sequence ID" value="MFD0912362.1"/>
    <property type="molecule type" value="Genomic_DNA"/>
</dbReference>
<dbReference type="InterPro" id="IPR039246">
    <property type="entry name" value="Flagellar_FlgA"/>
</dbReference>
<keyword evidence="4" id="KW-0969">Cilium</keyword>
<comment type="caution">
    <text evidence="4">The sequence shown here is derived from an EMBL/GenBank/DDBJ whole genome shotgun (WGS) entry which is preliminary data.</text>
</comment>
<evidence type="ECO:0000259" key="2">
    <source>
        <dbReference type="Pfam" id="PF13144"/>
    </source>
</evidence>
<feature type="domain" description="Flagella basal body P-ring formation protein FlgA SAF" evidence="2">
    <location>
        <begin position="134"/>
        <end position="253"/>
    </location>
</feature>
<feature type="chain" id="PRO_5047226468" evidence="1">
    <location>
        <begin position="27"/>
        <end position="255"/>
    </location>
</feature>
<evidence type="ECO:0000259" key="3">
    <source>
        <dbReference type="Pfam" id="PF17656"/>
    </source>
</evidence>
<dbReference type="PANTHER" id="PTHR36307">
    <property type="entry name" value="FLAGELLA BASAL BODY P-RING FORMATION PROTEIN FLGA"/>
    <property type="match status" value="1"/>
</dbReference>
<evidence type="ECO:0000313" key="4">
    <source>
        <dbReference type="EMBL" id="MFD0912362.1"/>
    </source>
</evidence>
<dbReference type="RefSeq" id="WP_379055223.1">
    <property type="nucleotide sequence ID" value="NZ_JBHTKB010000001.1"/>
</dbReference>
<sequence length="255" mass="27391">MKPRLPNILAAVVPGLIWLFVSDAQAAERLPNNAVATNQRVVATAASDMQSRVYQTVMQYVQGQTQGYPGKVNIEIQPLDNRIRIAECELMEAFTVQGARLWGKTHIGVRCLQSASKPWTLYVQADVQVWGEFAVTGLPVSQGSPVQASDVVMQTGDLTKLPSGIITDLSMLEGKKASLNMPLGTVLRPELLKAMPVIMQGQMVQLNSRGEGFVISADGTAMQTANVGQVVDVKVSSGQVIKGVAQASGKVDVRF</sequence>
<dbReference type="InterPro" id="IPR017585">
    <property type="entry name" value="SAF_FlgA"/>
</dbReference>
<dbReference type="Pfam" id="PF13144">
    <property type="entry name" value="ChapFlgA"/>
    <property type="match status" value="1"/>
</dbReference>
<name>A0ABW3F1R4_9PROT</name>
<evidence type="ECO:0000256" key="1">
    <source>
        <dbReference type="SAM" id="SignalP"/>
    </source>
</evidence>
<dbReference type="NCBIfam" id="TIGR03170">
    <property type="entry name" value="flgA_cterm"/>
    <property type="match status" value="1"/>
</dbReference>
<feature type="signal peptide" evidence="1">
    <location>
        <begin position="1"/>
        <end position="26"/>
    </location>
</feature>
<dbReference type="InterPro" id="IPR041231">
    <property type="entry name" value="FlgA_N"/>
</dbReference>
<keyword evidence="4" id="KW-0966">Cell projection</keyword>
<keyword evidence="5" id="KW-1185">Reference proteome</keyword>
<dbReference type="Gene3D" id="3.90.1210.10">
    <property type="entry name" value="Antifreeze-like/N-acetylneuraminic acid synthase C-terminal domain"/>
    <property type="match status" value="1"/>
</dbReference>
<dbReference type="Proteomes" id="UP001597128">
    <property type="component" value="Unassembled WGS sequence"/>
</dbReference>